<evidence type="ECO:0000313" key="8">
    <source>
        <dbReference type="Proteomes" id="UP000011200"/>
    </source>
</evidence>
<feature type="domain" description="FAD/NAD(P)-binding" evidence="5">
    <location>
        <begin position="10"/>
        <end position="302"/>
    </location>
</feature>
<reference evidence="8" key="2">
    <citation type="submission" date="2018-03" db="EMBL/GenBank/DDBJ databases">
        <authorList>
            <person name="Derbyshire K."/>
            <person name="Gray T.A."/>
            <person name="Champion M."/>
        </authorList>
    </citation>
    <scope>NUCLEOTIDE SEQUENCE [LARGE SCALE GENOMIC DNA]</scope>
    <source>
        <strain evidence="8">MKD8</strain>
    </source>
</reference>
<evidence type="ECO:0000256" key="2">
    <source>
        <dbReference type="ARBA" id="ARBA00022630"/>
    </source>
</evidence>
<evidence type="ECO:0000256" key="1">
    <source>
        <dbReference type="ARBA" id="ARBA00001974"/>
    </source>
</evidence>
<proteinExistence type="predicted"/>
<dbReference type="AlphaFoldDB" id="A0A2U9PQY8"/>
<evidence type="ECO:0000256" key="3">
    <source>
        <dbReference type="ARBA" id="ARBA00022827"/>
    </source>
</evidence>
<dbReference type="Proteomes" id="UP000011200">
    <property type="component" value="Chromosome"/>
</dbReference>
<dbReference type="Pfam" id="PF14759">
    <property type="entry name" value="Reductase_C"/>
    <property type="match status" value="1"/>
</dbReference>
<feature type="domain" description="Reductase C-terminal" evidence="6">
    <location>
        <begin position="321"/>
        <end position="405"/>
    </location>
</feature>
<keyword evidence="4" id="KW-0560">Oxidoreductase</keyword>
<name>A0A2U9PQY8_MYCSE</name>
<dbReference type="GO" id="GO:0016651">
    <property type="term" value="F:oxidoreductase activity, acting on NAD(P)H"/>
    <property type="evidence" value="ECO:0007669"/>
    <property type="project" value="TreeGrafter"/>
</dbReference>
<dbReference type="EMBL" id="CP027541">
    <property type="protein sequence ID" value="AWT54190.1"/>
    <property type="molecule type" value="Genomic_DNA"/>
</dbReference>
<dbReference type="PRINTS" id="PR00368">
    <property type="entry name" value="FADPNR"/>
</dbReference>
<evidence type="ECO:0000259" key="6">
    <source>
        <dbReference type="Pfam" id="PF14759"/>
    </source>
</evidence>
<dbReference type="SUPFAM" id="SSF55424">
    <property type="entry name" value="FAD/NAD-linked reductases, dimerisation (C-terminal) domain"/>
    <property type="match status" value="1"/>
</dbReference>
<sequence length="414" mass="43928">MRGSAVVDSITFIGAGVAGVTAVDELRSNGFEGRITLISGEDRLPYDRPPLSKEVLLGAEPGGVPLRPESFYGDNRVELLMGHVVTDLDCSTREVTSSAGHRRRSDVVVLATGGSARRLRLPGADLDGIFVLRTHDDAAALGERLMPGARLVIIGGGFIGTEVAAAAVTRGAEVVLLEAARAPLAAVLPELAPLVVEHHRQRGVKIRTEVAVDAFTGSDRVTGVRLATGEVVPADVVVVGIGMRPNDELAAAAGLPTGDGIHVDRRFRTTAPGVYAIGDVAAVGDDTSRRRSEHWSHAVDSGKLLARHLLGLDERPRAVPWFWSDQYHLNIQMVGAPNAADERVWRGDRGSDQATVLFHRGGRLTGAVALNRGRDIRPVSDLIAAGATLAVADLQAPDTDLRKLAKRTLQAARH</sequence>
<keyword evidence="2" id="KW-0285">Flavoprotein</keyword>
<dbReference type="InterPro" id="IPR023753">
    <property type="entry name" value="FAD/NAD-binding_dom"/>
</dbReference>
<comment type="cofactor">
    <cofactor evidence="1">
        <name>FAD</name>
        <dbReference type="ChEBI" id="CHEBI:57692"/>
    </cofactor>
</comment>
<dbReference type="Gene3D" id="3.50.50.60">
    <property type="entry name" value="FAD/NAD(P)-binding domain"/>
    <property type="match status" value="2"/>
</dbReference>
<evidence type="ECO:0000313" key="7">
    <source>
        <dbReference type="EMBL" id="AWT54190.1"/>
    </source>
</evidence>
<dbReference type="InterPro" id="IPR028202">
    <property type="entry name" value="Reductase_C"/>
</dbReference>
<dbReference type="SUPFAM" id="SSF51905">
    <property type="entry name" value="FAD/NAD(P)-binding domain"/>
    <property type="match status" value="1"/>
</dbReference>
<gene>
    <name evidence="7" type="ORF">D806_032180</name>
</gene>
<dbReference type="InterPro" id="IPR016156">
    <property type="entry name" value="FAD/NAD-linked_Rdtase_dimer_sf"/>
</dbReference>
<reference evidence="7 8" key="1">
    <citation type="journal article" date="2013" name="Genome Announc.">
        <title>Draft genome sequence of MKD8, a conjugal recipient Mycobacterium smegmatis strain.</title>
        <authorList>
            <person name="Gray T.A."/>
            <person name="Palumbo M.J."/>
            <person name="Derbyshire K.M."/>
        </authorList>
    </citation>
    <scope>NUCLEOTIDE SEQUENCE [LARGE SCALE GENOMIC DNA]</scope>
    <source>
        <strain evidence="7 8">MKD8</strain>
    </source>
</reference>
<protein>
    <submittedName>
        <fullName evidence="7">Pyridine nucleotide-disulfide oxidoreductase</fullName>
    </submittedName>
</protein>
<dbReference type="Gene3D" id="3.30.390.30">
    <property type="match status" value="1"/>
</dbReference>
<dbReference type="PANTHER" id="PTHR43557">
    <property type="entry name" value="APOPTOSIS-INDUCING FACTOR 1"/>
    <property type="match status" value="1"/>
</dbReference>
<evidence type="ECO:0000259" key="5">
    <source>
        <dbReference type="Pfam" id="PF07992"/>
    </source>
</evidence>
<dbReference type="InterPro" id="IPR036188">
    <property type="entry name" value="FAD/NAD-bd_sf"/>
</dbReference>
<evidence type="ECO:0000256" key="4">
    <source>
        <dbReference type="ARBA" id="ARBA00023002"/>
    </source>
</evidence>
<keyword evidence="3" id="KW-0274">FAD</keyword>
<dbReference type="Pfam" id="PF07992">
    <property type="entry name" value="Pyr_redox_2"/>
    <property type="match status" value="1"/>
</dbReference>
<dbReference type="PANTHER" id="PTHR43557:SF2">
    <property type="entry name" value="RIESKE DOMAIN-CONTAINING PROTEIN-RELATED"/>
    <property type="match status" value="1"/>
</dbReference>
<dbReference type="InterPro" id="IPR050446">
    <property type="entry name" value="FAD-oxidoreductase/Apoptosis"/>
</dbReference>
<dbReference type="GO" id="GO:0005737">
    <property type="term" value="C:cytoplasm"/>
    <property type="evidence" value="ECO:0007669"/>
    <property type="project" value="TreeGrafter"/>
</dbReference>
<accession>A0A2U9PQY8</accession>
<dbReference type="PRINTS" id="PR00411">
    <property type="entry name" value="PNDRDTASEI"/>
</dbReference>
<organism evidence="7 8">
    <name type="scientific">Mycolicibacterium smegmatis (strain MKD8)</name>
    <name type="common">Mycobacterium smegmatis</name>
    <dbReference type="NCBI Taxonomy" id="1214915"/>
    <lineage>
        <taxon>Bacteria</taxon>
        <taxon>Bacillati</taxon>
        <taxon>Actinomycetota</taxon>
        <taxon>Actinomycetes</taxon>
        <taxon>Mycobacteriales</taxon>
        <taxon>Mycobacteriaceae</taxon>
        <taxon>Mycolicibacterium</taxon>
    </lineage>
</organism>